<dbReference type="EMBL" id="BRXZ01001169">
    <property type="protein sequence ID" value="GMH64247.1"/>
    <property type="molecule type" value="Genomic_DNA"/>
</dbReference>
<feature type="transmembrane region" description="Helical" evidence="2">
    <location>
        <begin position="168"/>
        <end position="187"/>
    </location>
</feature>
<feature type="compositionally biased region" description="Basic and acidic residues" evidence="1">
    <location>
        <begin position="653"/>
        <end position="664"/>
    </location>
</feature>
<evidence type="ECO:0000256" key="1">
    <source>
        <dbReference type="SAM" id="MobiDB-lite"/>
    </source>
</evidence>
<reference evidence="4" key="1">
    <citation type="submission" date="2022-07" db="EMBL/GenBank/DDBJ databases">
        <title>Genome analysis of Parmales, a sister group of diatoms, reveals the evolutionary specialization of diatoms from phago-mixotrophs to photoautotrophs.</title>
        <authorList>
            <person name="Ban H."/>
            <person name="Sato S."/>
            <person name="Yoshikawa S."/>
            <person name="Kazumasa Y."/>
            <person name="Nakamura Y."/>
            <person name="Ichinomiya M."/>
            <person name="Saitoh K."/>
            <person name="Sato N."/>
            <person name="Blanc-Mathieu R."/>
            <person name="Endo H."/>
            <person name="Kuwata A."/>
            <person name="Ogata H."/>
        </authorList>
    </citation>
    <scope>NUCLEOTIDE SEQUENCE</scope>
</reference>
<keyword evidence="2" id="KW-0812">Transmembrane</keyword>
<dbReference type="InterPro" id="IPR001245">
    <property type="entry name" value="Ser-Thr/Tyr_kinase_cat_dom"/>
</dbReference>
<keyword evidence="5" id="KW-1185">Reference proteome</keyword>
<keyword evidence="2" id="KW-1133">Transmembrane helix</keyword>
<feature type="transmembrane region" description="Helical" evidence="2">
    <location>
        <begin position="67"/>
        <end position="86"/>
    </location>
</feature>
<feature type="region of interest" description="Disordered" evidence="1">
    <location>
        <begin position="421"/>
        <end position="441"/>
    </location>
</feature>
<evidence type="ECO:0000259" key="3">
    <source>
        <dbReference type="PROSITE" id="PS50011"/>
    </source>
</evidence>
<sequence>MGTTCQEIRDARPSEFLESDCVSSYVNIVFSTLLFSMFLHVLNKLVRNNRRALAGYTKNTVSIDVHIRILEGVILWCVIWGLYCYLDIDDAANDDVSTFAVVLDAVVYSMSAFFETVVLFLLCSSSIGVNAFKKSYMTSFAISLLLLLAFTLLGMYGKVTPVYVCVNMLIFFRYLMTSILYVGGLLYSRKTAPNRQAITKYVSFIVPLSLCKGFGRLLMAYDVDAGFCVYDLARCVTYAVFPSVVYIALKRDSQYWTEDITRQENHNSTFFHATTKQELPNYADVVIPKTELYYMKKLDESLMRSLQLHVWRRKVVCVKVFQMDYLTRDNIVQFKFEANAMRRLRHENIVRFMGVVIDPPNMGIVMEYCSNGDLFGILERLRKKYDDNAREHDRSSFGSFKMGLTRTVSFRTPSQQLYQSLADTSSNDASEEISGGREGDYVRADSTDTIHTPLNAQPKRQKFFSPFTVMKQVARGMRYLHSEGQAHRDLKSLNILLNSEWDSKIADFGECINVGGHKSSFLASVAAGGNIGTPAWCAPEILNHDRVSQKSDVFSYGIMLWEIMTWMHPMIYLPQREMERQIMRKDKKDEQLMRAIGSVFGVGGMHVGGKGGRKRSKGRGGGKKGAFPDYKEFRNERSNSEDAGRRRLQTQPDDPHGSSSRADHLRESLLSSSISTTLSSVDSEIWNSTEHPVSREVDASVDGGLGWGQDDMRVGRMGKKKQDVVIRFNLEDEHHVRVLVAEKMYRPPLVHAPNARGLVDLMQRCWSQDPNLRPSFADIVSDLEAIGKDSDDIDSQFPFETSNLVNYAADHIVSPLPPKPYSKNCASSETSAVNVRTRSSIGSSIKEMFGNSYATPRNSMVETGTFPEEMAISPNSQRIYSKKG</sequence>
<feature type="transmembrane region" description="Helical" evidence="2">
    <location>
        <begin position="98"/>
        <end position="123"/>
    </location>
</feature>
<dbReference type="AlphaFoldDB" id="A0A9W7E2Y4"/>
<dbReference type="OrthoDB" id="187462at2759"/>
<evidence type="ECO:0000256" key="2">
    <source>
        <dbReference type="SAM" id="Phobius"/>
    </source>
</evidence>
<feature type="transmembrane region" description="Helical" evidence="2">
    <location>
        <begin position="25"/>
        <end position="46"/>
    </location>
</feature>
<protein>
    <recommendedName>
        <fullName evidence="3">Protein kinase domain-containing protein</fullName>
    </recommendedName>
</protein>
<feature type="transmembrane region" description="Helical" evidence="2">
    <location>
        <begin position="135"/>
        <end position="156"/>
    </location>
</feature>
<feature type="compositionally biased region" description="Basic residues" evidence="1">
    <location>
        <begin position="611"/>
        <end position="622"/>
    </location>
</feature>
<accession>A0A9W7E2Y4</accession>
<dbReference type="InterPro" id="IPR011009">
    <property type="entry name" value="Kinase-like_dom_sf"/>
</dbReference>
<comment type="caution">
    <text evidence="4">The sequence shown here is derived from an EMBL/GenBank/DDBJ whole genome shotgun (WGS) entry which is preliminary data.</text>
</comment>
<dbReference type="InterPro" id="IPR000719">
    <property type="entry name" value="Prot_kinase_dom"/>
</dbReference>
<dbReference type="GO" id="GO:0004672">
    <property type="term" value="F:protein kinase activity"/>
    <property type="evidence" value="ECO:0007669"/>
    <property type="project" value="InterPro"/>
</dbReference>
<dbReference type="GO" id="GO:0005737">
    <property type="term" value="C:cytoplasm"/>
    <property type="evidence" value="ECO:0007669"/>
    <property type="project" value="TreeGrafter"/>
</dbReference>
<gene>
    <name evidence="4" type="ORF">TrRE_jg5255</name>
</gene>
<dbReference type="GO" id="GO:0005524">
    <property type="term" value="F:ATP binding"/>
    <property type="evidence" value="ECO:0007669"/>
    <property type="project" value="InterPro"/>
</dbReference>
<dbReference type="PROSITE" id="PS50011">
    <property type="entry name" value="PROTEIN_KINASE_DOM"/>
    <property type="match status" value="1"/>
</dbReference>
<name>A0A9W7E2Y4_9STRA</name>
<feature type="domain" description="Protein kinase" evidence="3">
    <location>
        <begin position="292"/>
        <end position="786"/>
    </location>
</feature>
<dbReference type="SUPFAM" id="SSF56112">
    <property type="entry name" value="Protein kinase-like (PK-like)"/>
    <property type="match status" value="1"/>
</dbReference>
<organism evidence="4 5">
    <name type="scientific">Triparma retinervis</name>
    <dbReference type="NCBI Taxonomy" id="2557542"/>
    <lineage>
        <taxon>Eukaryota</taxon>
        <taxon>Sar</taxon>
        <taxon>Stramenopiles</taxon>
        <taxon>Ochrophyta</taxon>
        <taxon>Bolidophyceae</taxon>
        <taxon>Parmales</taxon>
        <taxon>Triparmaceae</taxon>
        <taxon>Triparma</taxon>
    </lineage>
</organism>
<dbReference type="Gene3D" id="3.30.200.20">
    <property type="entry name" value="Phosphorylase Kinase, domain 1"/>
    <property type="match status" value="1"/>
</dbReference>
<evidence type="ECO:0000313" key="5">
    <source>
        <dbReference type="Proteomes" id="UP001165082"/>
    </source>
</evidence>
<evidence type="ECO:0000313" key="4">
    <source>
        <dbReference type="EMBL" id="GMH64247.1"/>
    </source>
</evidence>
<dbReference type="Gene3D" id="1.10.510.10">
    <property type="entry name" value="Transferase(Phosphotransferase) domain 1"/>
    <property type="match status" value="2"/>
</dbReference>
<dbReference type="GO" id="GO:0007165">
    <property type="term" value="P:signal transduction"/>
    <property type="evidence" value="ECO:0007669"/>
    <property type="project" value="TreeGrafter"/>
</dbReference>
<dbReference type="PANTHER" id="PTHR23257">
    <property type="entry name" value="SERINE-THREONINE PROTEIN KINASE"/>
    <property type="match status" value="1"/>
</dbReference>
<proteinExistence type="predicted"/>
<dbReference type="SMART" id="SM00220">
    <property type="entry name" value="S_TKc"/>
    <property type="match status" value="1"/>
</dbReference>
<keyword evidence="2" id="KW-0472">Membrane</keyword>
<dbReference type="Pfam" id="PF07714">
    <property type="entry name" value="PK_Tyr_Ser-Thr"/>
    <property type="match status" value="1"/>
</dbReference>
<feature type="compositionally biased region" description="Basic and acidic residues" evidence="1">
    <location>
        <begin position="629"/>
        <end position="645"/>
    </location>
</feature>
<dbReference type="InterPro" id="IPR050167">
    <property type="entry name" value="Ser_Thr_protein_kinase"/>
</dbReference>
<feature type="region of interest" description="Disordered" evidence="1">
    <location>
        <begin position="606"/>
        <end position="664"/>
    </location>
</feature>
<dbReference type="Proteomes" id="UP001165082">
    <property type="component" value="Unassembled WGS sequence"/>
</dbReference>